<keyword evidence="1" id="KW-0472">Membrane</keyword>
<evidence type="ECO:0000256" key="1">
    <source>
        <dbReference type="SAM" id="Phobius"/>
    </source>
</evidence>
<dbReference type="Proteomes" id="UP000636010">
    <property type="component" value="Unassembled WGS sequence"/>
</dbReference>
<organism evidence="2 3">
    <name type="scientific">Marivirga lumbricoides</name>
    <dbReference type="NCBI Taxonomy" id="1046115"/>
    <lineage>
        <taxon>Bacteria</taxon>
        <taxon>Pseudomonadati</taxon>
        <taxon>Bacteroidota</taxon>
        <taxon>Cytophagia</taxon>
        <taxon>Cytophagales</taxon>
        <taxon>Marivirgaceae</taxon>
        <taxon>Marivirga</taxon>
    </lineage>
</organism>
<feature type="transmembrane region" description="Helical" evidence="1">
    <location>
        <begin position="84"/>
        <end position="106"/>
    </location>
</feature>
<dbReference type="EMBL" id="BMEC01000001">
    <property type="protein sequence ID" value="GGC19015.1"/>
    <property type="molecule type" value="Genomic_DNA"/>
</dbReference>
<feature type="transmembrane region" description="Helical" evidence="1">
    <location>
        <begin position="173"/>
        <end position="193"/>
    </location>
</feature>
<dbReference type="RefSeq" id="WP_188459714.1">
    <property type="nucleotide sequence ID" value="NZ_BAABHU010000001.1"/>
</dbReference>
<feature type="transmembrane region" description="Helical" evidence="1">
    <location>
        <begin position="146"/>
        <end position="167"/>
    </location>
</feature>
<keyword evidence="3" id="KW-1185">Reference proteome</keyword>
<keyword evidence="1" id="KW-1133">Transmembrane helix</keyword>
<name>A0ABQ1L5Y9_9BACT</name>
<keyword evidence="1" id="KW-0812">Transmembrane</keyword>
<gene>
    <name evidence="2" type="ORF">GCM10011506_00030</name>
</gene>
<accession>A0ABQ1L5Y9</accession>
<proteinExistence type="predicted"/>
<evidence type="ECO:0008006" key="4">
    <source>
        <dbReference type="Google" id="ProtNLM"/>
    </source>
</evidence>
<comment type="caution">
    <text evidence="2">The sequence shown here is derived from an EMBL/GenBank/DDBJ whole genome shotgun (WGS) entry which is preliminary data.</text>
</comment>
<evidence type="ECO:0000313" key="3">
    <source>
        <dbReference type="Proteomes" id="UP000636010"/>
    </source>
</evidence>
<protein>
    <recommendedName>
        <fullName evidence="4">DUF1129 domain-containing protein</fullName>
    </recommendedName>
</protein>
<sequence>MISEEQVDFVSRQIKESGITSQALQDDLIDHFCCLIEIDMQKGISFEKAYQKAFQQTTPNGFTEIQHETLFLINHKTIIIMKQFTYISGYIFALSTTVGAFFKIMHLPGASVLMFSGLLGISFIFLPMLLINKFKNKVFSLLSEKLKWILGTASLMIIITASIFKMLHLQGAGILLGIGFLVFGLGFLPFLFFRMYQSGETEISN</sequence>
<reference evidence="3" key="1">
    <citation type="journal article" date="2019" name="Int. J. Syst. Evol. Microbiol.">
        <title>The Global Catalogue of Microorganisms (GCM) 10K type strain sequencing project: providing services to taxonomists for standard genome sequencing and annotation.</title>
        <authorList>
            <consortium name="The Broad Institute Genomics Platform"/>
            <consortium name="The Broad Institute Genome Sequencing Center for Infectious Disease"/>
            <person name="Wu L."/>
            <person name="Ma J."/>
        </authorList>
    </citation>
    <scope>NUCLEOTIDE SEQUENCE [LARGE SCALE GENOMIC DNA]</scope>
    <source>
        <strain evidence="3">CGMCC 1.10832</strain>
    </source>
</reference>
<feature type="transmembrane region" description="Helical" evidence="1">
    <location>
        <begin position="112"/>
        <end position="134"/>
    </location>
</feature>
<evidence type="ECO:0000313" key="2">
    <source>
        <dbReference type="EMBL" id="GGC19015.1"/>
    </source>
</evidence>